<dbReference type="AlphaFoldDB" id="A0A1I7WEU1"/>
<keyword evidence="1" id="KW-0812">Transmembrane</keyword>
<name>A0A1I7WEU1_HETBA</name>
<feature type="transmembrane region" description="Helical" evidence="1">
    <location>
        <begin position="64"/>
        <end position="87"/>
    </location>
</feature>
<reference evidence="3" key="1">
    <citation type="submission" date="2016-11" db="UniProtKB">
        <authorList>
            <consortium name="WormBaseParasite"/>
        </authorList>
    </citation>
    <scope>IDENTIFICATION</scope>
</reference>
<evidence type="ECO:0000256" key="1">
    <source>
        <dbReference type="SAM" id="Phobius"/>
    </source>
</evidence>
<dbReference type="Proteomes" id="UP000095283">
    <property type="component" value="Unplaced"/>
</dbReference>
<feature type="transmembrane region" description="Helical" evidence="1">
    <location>
        <begin position="36"/>
        <end position="58"/>
    </location>
</feature>
<organism evidence="2 3">
    <name type="scientific">Heterorhabditis bacteriophora</name>
    <name type="common">Entomopathogenic nematode worm</name>
    <dbReference type="NCBI Taxonomy" id="37862"/>
    <lineage>
        <taxon>Eukaryota</taxon>
        <taxon>Metazoa</taxon>
        <taxon>Ecdysozoa</taxon>
        <taxon>Nematoda</taxon>
        <taxon>Chromadorea</taxon>
        <taxon>Rhabditida</taxon>
        <taxon>Rhabditina</taxon>
        <taxon>Rhabditomorpha</taxon>
        <taxon>Strongyloidea</taxon>
        <taxon>Heterorhabditidae</taxon>
        <taxon>Heterorhabditis</taxon>
    </lineage>
</organism>
<sequence>MGEVCFLLQYCIASIITKLIIRIFESYINISTTNYYIMFTLSIVVFLHLIYPSSQYFISYNTKFAVLTIYFNLWIFLIKFFTLNFLFKNVVH</sequence>
<proteinExistence type="predicted"/>
<dbReference type="WBParaSite" id="Hba_03480">
    <property type="protein sequence ID" value="Hba_03480"/>
    <property type="gene ID" value="Hba_03480"/>
</dbReference>
<keyword evidence="2" id="KW-1185">Reference proteome</keyword>
<evidence type="ECO:0000313" key="2">
    <source>
        <dbReference type="Proteomes" id="UP000095283"/>
    </source>
</evidence>
<accession>A0A1I7WEU1</accession>
<keyword evidence="1" id="KW-1133">Transmembrane helix</keyword>
<keyword evidence="1" id="KW-0472">Membrane</keyword>
<evidence type="ECO:0000313" key="3">
    <source>
        <dbReference type="WBParaSite" id="Hba_03480"/>
    </source>
</evidence>
<protein>
    <submittedName>
        <fullName evidence="3">7TM_GPCR_Srx domain-containing protein</fullName>
    </submittedName>
</protein>